<sequence length="79" mass="9274">MKYELVSGFNVEYAAGPFTLFFLAEYANITIINYSHNNFLWRIPQPIHTRTLHCQFYRQNLTPNSFFPMNLSIISSIPL</sequence>
<reference evidence="5" key="2">
    <citation type="submission" date="2025-09" db="UniProtKB">
        <authorList>
            <consortium name="Ensembl"/>
        </authorList>
    </citation>
    <scope>IDENTIFICATION</scope>
</reference>
<keyword evidence="2" id="KW-0812">Transmembrane</keyword>
<accession>A0A8C0KHQ0</accession>
<dbReference type="AlphaFoldDB" id="A0A8C0KHQ0"/>
<keyword evidence="6" id="KW-1185">Reference proteome</keyword>
<evidence type="ECO:0000256" key="4">
    <source>
        <dbReference type="ARBA" id="ARBA00023136"/>
    </source>
</evidence>
<evidence type="ECO:0000256" key="3">
    <source>
        <dbReference type="ARBA" id="ARBA00022989"/>
    </source>
</evidence>
<dbReference type="GeneTree" id="ENSGT00940000165194"/>
<protein>
    <recommendedName>
        <fullName evidence="7">NADH dehydrogenase subunit 1</fullName>
    </recommendedName>
</protein>
<keyword evidence="4" id="KW-0472">Membrane</keyword>
<name>A0A8C0KHQ0_CANLU</name>
<comment type="subcellular location">
    <subcellularLocation>
        <location evidence="1">Membrane</location>
        <topology evidence="1">Multi-pass membrane protein</topology>
    </subcellularLocation>
</comment>
<evidence type="ECO:0000256" key="1">
    <source>
        <dbReference type="ARBA" id="ARBA00004141"/>
    </source>
</evidence>
<dbReference type="Pfam" id="PF00146">
    <property type="entry name" value="NADHdh"/>
    <property type="match status" value="1"/>
</dbReference>
<dbReference type="Ensembl" id="ENSCAFT00020019632.1">
    <property type="protein sequence ID" value="ENSCAFP00020016925.1"/>
    <property type="gene ID" value="ENSCAFG00020013551.1"/>
</dbReference>
<evidence type="ECO:0000313" key="6">
    <source>
        <dbReference type="Proteomes" id="UP000694391"/>
    </source>
</evidence>
<dbReference type="InterPro" id="IPR001694">
    <property type="entry name" value="NADH_UbQ_OxRdtase_su1/FPO"/>
</dbReference>
<dbReference type="GO" id="GO:0016020">
    <property type="term" value="C:membrane"/>
    <property type="evidence" value="ECO:0007669"/>
    <property type="project" value="UniProtKB-SubCell"/>
</dbReference>
<organism evidence="5 6">
    <name type="scientific">Canis lupus dingo</name>
    <name type="common">dingo</name>
    <dbReference type="NCBI Taxonomy" id="286419"/>
    <lineage>
        <taxon>Eukaryota</taxon>
        <taxon>Metazoa</taxon>
        <taxon>Chordata</taxon>
        <taxon>Craniata</taxon>
        <taxon>Vertebrata</taxon>
        <taxon>Euteleostomi</taxon>
        <taxon>Mammalia</taxon>
        <taxon>Eutheria</taxon>
        <taxon>Laurasiatheria</taxon>
        <taxon>Carnivora</taxon>
        <taxon>Caniformia</taxon>
        <taxon>Canidae</taxon>
        <taxon>Canis</taxon>
    </lineage>
</organism>
<reference evidence="5" key="1">
    <citation type="submission" date="2025-08" db="UniProtKB">
        <authorList>
            <consortium name="Ensembl"/>
        </authorList>
    </citation>
    <scope>IDENTIFICATION</scope>
</reference>
<dbReference type="Proteomes" id="UP000694391">
    <property type="component" value="Unplaced"/>
</dbReference>
<proteinExistence type="predicted"/>
<evidence type="ECO:0000256" key="2">
    <source>
        <dbReference type="ARBA" id="ARBA00022692"/>
    </source>
</evidence>
<evidence type="ECO:0000313" key="5">
    <source>
        <dbReference type="Ensembl" id="ENSCAFP00020016925.1"/>
    </source>
</evidence>
<keyword evidence="3" id="KW-1133">Transmembrane helix</keyword>
<evidence type="ECO:0008006" key="7">
    <source>
        <dbReference type="Google" id="ProtNLM"/>
    </source>
</evidence>